<dbReference type="Proteomes" id="UP000002287">
    <property type="component" value="Plasmid pBVIE03"/>
</dbReference>
<geneLocation type="plasmid" evidence="1 2">
    <name>pBVIE03</name>
</geneLocation>
<dbReference type="EMBL" id="CP000619">
    <property type="protein sequence ID" value="ABO60387.1"/>
    <property type="molecule type" value="Genomic_DNA"/>
</dbReference>
<dbReference type="HOGENOM" id="CLU_1862524_0_0_4"/>
<evidence type="ECO:0000313" key="1">
    <source>
        <dbReference type="EMBL" id="ABO60387.1"/>
    </source>
</evidence>
<dbReference type="AlphaFoldDB" id="A4JVT4"/>
<name>A4JVT4_BURVG</name>
<sequence>MSFNYDGLEFRTQLVARWAAFFDLAQWTWHTNAAPIGDWTPDFLVSFPCGHSECPNEHRLLVSVLPVDNIDSVVGHPALQHRYSVEDHTGRSRADAGAVFGASPLVSKWEMAHGAGGGVSTVPEWVTNHHELWVMAGGFVNAL</sequence>
<accession>A4JVT4</accession>
<dbReference type="KEGG" id="bvi:Bcep1808_7512"/>
<evidence type="ECO:0000313" key="2">
    <source>
        <dbReference type="Proteomes" id="UP000002287"/>
    </source>
</evidence>
<organism evidence="1 2">
    <name type="scientific">Burkholderia vietnamiensis (strain G4 / LMG 22486)</name>
    <name type="common">Burkholderia cepacia (strain R1808)</name>
    <dbReference type="NCBI Taxonomy" id="269482"/>
    <lineage>
        <taxon>Bacteria</taxon>
        <taxon>Pseudomonadati</taxon>
        <taxon>Pseudomonadota</taxon>
        <taxon>Betaproteobacteria</taxon>
        <taxon>Burkholderiales</taxon>
        <taxon>Burkholderiaceae</taxon>
        <taxon>Burkholderia</taxon>
        <taxon>Burkholderia cepacia complex</taxon>
    </lineage>
</organism>
<keyword evidence="1" id="KW-0614">Plasmid</keyword>
<proteinExistence type="predicted"/>
<protein>
    <submittedName>
        <fullName evidence="1">Uncharacterized protein</fullName>
    </submittedName>
</protein>
<gene>
    <name evidence="1" type="ordered locus">Bcep1808_7512</name>
</gene>
<reference evidence="1 2" key="1">
    <citation type="submission" date="2007-03" db="EMBL/GenBank/DDBJ databases">
        <title>Complete sequence of plasmid pBVIE03 of Burkholderia vietnamiensis G4.</title>
        <authorList>
            <consortium name="US DOE Joint Genome Institute"/>
            <person name="Copeland A."/>
            <person name="Lucas S."/>
            <person name="Lapidus A."/>
            <person name="Barry K."/>
            <person name="Detter J.C."/>
            <person name="Glavina del Rio T."/>
            <person name="Hammon N."/>
            <person name="Israni S."/>
            <person name="Dalin E."/>
            <person name="Tice H."/>
            <person name="Pitluck S."/>
            <person name="Chain P."/>
            <person name="Malfatti S."/>
            <person name="Shin M."/>
            <person name="Vergez L."/>
            <person name="Schmutz J."/>
            <person name="Larimer F."/>
            <person name="Land M."/>
            <person name="Hauser L."/>
            <person name="Kyrpides N."/>
            <person name="Tiedje J."/>
            <person name="Richardson P."/>
        </authorList>
    </citation>
    <scope>NUCLEOTIDE SEQUENCE [LARGE SCALE GENOMIC DNA]</scope>
    <source>
        <strain evidence="2">G4 / LMG 22486</strain>
        <plasmid evidence="1 2">pBVIE03</plasmid>
    </source>
</reference>